<keyword evidence="1" id="KW-0472">Membrane</keyword>
<feature type="transmembrane region" description="Helical" evidence="1">
    <location>
        <begin position="73"/>
        <end position="96"/>
    </location>
</feature>
<organism evidence="2 3">
    <name type="scientific">Trueperella pecoris</name>
    <dbReference type="NCBI Taxonomy" id="2733571"/>
    <lineage>
        <taxon>Bacteria</taxon>
        <taxon>Bacillati</taxon>
        <taxon>Actinomycetota</taxon>
        <taxon>Actinomycetes</taxon>
        <taxon>Actinomycetales</taxon>
        <taxon>Actinomycetaceae</taxon>
        <taxon>Trueperella</taxon>
    </lineage>
</organism>
<reference evidence="2 3" key="1">
    <citation type="submission" date="2020-10" db="EMBL/GenBank/DDBJ databases">
        <title>Trueperella pecoris sp. nov. isolated from bovine and porcine specimens.</title>
        <authorList>
            <person name="Schoenecker L."/>
            <person name="Schnydrig P."/>
            <person name="Brodard I."/>
            <person name="Thomann A."/>
            <person name="Hemphill A."/>
            <person name="Rodriguez-Campos S."/>
            <person name="Perreten V."/>
            <person name="Jores J."/>
            <person name="Kittl S."/>
        </authorList>
    </citation>
    <scope>NUCLEOTIDE SEQUENCE [LARGE SCALE GENOMIC DNA]</scope>
    <source>
        <strain evidence="2 3">15A0121</strain>
    </source>
</reference>
<evidence type="ECO:0000313" key="2">
    <source>
        <dbReference type="EMBL" id="QOR45796.1"/>
    </source>
</evidence>
<dbReference type="AlphaFoldDB" id="A0A7M1QVA8"/>
<proteinExistence type="predicted"/>
<sequence>MNFLIGAVVNAVALWVTTQLFSGIRLEGTADAALASLGTGGQMAVYFLLAGVVLGVVNMVVRPVVKFLSLPFYILTLGLFFIVVNALMLLLTSWITGYFAMSLVIDSFGWALVGGLVVGLVNWVLNLVIPDRD</sequence>
<keyword evidence="1" id="KW-1133">Transmembrane helix</keyword>
<dbReference type="EMBL" id="CP063213">
    <property type="protein sequence ID" value="QOR45796.1"/>
    <property type="molecule type" value="Genomic_DNA"/>
</dbReference>
<feature type="transmembrane region" description="Helical" evidence="1">
    <location>
        <begin position="42"/>
        <end position="61"/>
    </location>
</feature>
<dbReference type="PANTHER" id="PTHR37309:SF1">
    <property type="entry name" value="SLR0284 PROTEIN"/>
    <property type="match status" value="1"/>
</dbReference>
<dbReference type="PANTHER" id="PTHR37309">
    <property type="entry name" value="SLR0284 PROTEIN"/>
    <property type="match status" value="1"/>
</dbReference>
<evidence type="ECO:0000313" key="3">
    <source>
        <dbReference type="Proteomes" id="UP000595053"/>
    </source>
</evidence>
<accession>A0A7M1QVA8</accession>
<dbReference type="Proteomes" id="UP000595053">
    <property type="component" value="Chromosome"/>
</dbReference>
<dbReference type="RefSeq" id="WP_197551266.1">
    <property type="nucleotide sequence ID" value="NZ_CP063213.1"/>
</dbReference>
<gene>
    <name evidence="2" type="ORF">INS88_00725</name>
</gene>
<feature type="transmembrane region" description="Helical" evidence="1">
    <location>
        <begin position="108"/>
        <end position="129"/>
    </location>
</feature>
<dbReference type="InterPro" id="IPR007165">
    <property type="entry name" value="Phage_holin_4_2"/>
</dbReference>
<keyword evidence="3" id="KW-1185">Reference proteome</keyword>
<evidence type="ECO:0000256" key="1">
    <source>
        <dbReference type="SAM" id="Phobius"/>
    </source>
</evidence>
<name>A0A7M1QVA8_9ACTO</name>
<protein>
    <submittedName>
        <fullName evidence="2">Phage holin family protein</fullName>
    </submittedName>
</protein>
<keyword evidence="1" id="KW-0812">Transmembrane</keyword>
<dbReference type="Pfam" id="PF04020">
    <property type="entry name" value="Phage_holin_4_2"/>
    <property type="match status" value="1"/>
</dbReference>